<accession>A0ACA9R2K9</accession>
<dbReference type="Proteomes" id="UP000789920">
    <property type="component" value="Unassembled WGS sequence"/>
</dbReference>
<organism evidence="1 2">
    <name type="scientific">Racocetra persica</name>
    <dbReference type="NCBI Taxonomy" id="160502"/>
    <lineage>
        <taxon>Eukaryota</taxon>
        <taxon>Fungi</taxon>
        <taxon>Fungi incertae sedis</taxon>
        <taxon>Mucoromycota</taxon>
        <taxon>Glomeromycotina</taxon>
        <taxon>Glomeromycetes</taxon>
        <taxon>Diversisporales</taxon>
        <taxon>Gigasporaceae</taxon>
        <taxon>Racocetra</taxon>
    </lineage>
</organism>
<sequence length="49" mass="5383">LCTAAAAVEPQHETHSLILPTAAMPKYQNTSKISKYMVLALIVVTESRR</sequence>
<comment type="caution">
    <text evidence="1">The sequence shown here is derived from an EMBL/GenBank/DDBJ whole genome shotgun (WGS) entry which is preliminary data.</text>
</comment>
<name>A0ACA9R2K9_9GLOM</name>
<evidence type="ECO:0000313" key="2">
    <source>
        <dbReference type="Proteomes" id="UP000789920"/>
    </source>
</evidence>
<protein>
    <submittedName>
        <fullName evidence="1">25176_t:CDS:1</fullName>
    </submittedName>
</protein>
<dbReference type="EMBL" id="CAJVQC010041819">
    <property type="protein sequence ID" value="CAG8773841.1"/>
    <property type="molecule type" value="Genomic_DNA"/>
</dbReference>
<reference evidence="1" key="1">
    <citation type="submission" date="2021-06" db="EMBL/GenBank/DDBJ databases">
        <authorList>
            <person name="Kallberg Y."/>
            <person name="Tangrot J."/>
            <person name="Rosling A."/>
        </authorList>
    </citation>
    <scope>NUCLEOTIDE SEQUENCE</scope>
    <source>
        <strain evidence="1">MA461A</strain>
    </source>
</reference>
<proteinExistence type="predicted"/>
<evidence type="ECO:0000313" key="1">
    <source>
        <dbReference type="EMBL" id="CAG8773841.1"/>
    </source>
</evidence>
<feature type="non-terminal residue" evidence="1">
    <location>
        <position position="1"/>
    </location>
</feature>
<keyword evidence="2" id="KW-1185">Reference proteome</keyword>
<gene>
    <name evidence="1" type="ORF">RPERSI_LOCUS16737</name>
</gene>